<dbReference type="InterPro" id="IPR050266">
    <property type="entry name" value="AB_hydrolase_sf"/>
</dbReference>
<dbReference type="PANTHER" id="PTHR43798">
    <property type="entry name" value="MONOACYLGLYCEROL LIPASE"/>
    <property type="match status" value="1"/>
</dbReference>
<evidence type="ECO:0000256" key="1">
    <source>
        <dbReference type="SAM" id="SignalP"/>
    </source>
</evidence>
<dbReference type="InterPro" id="IPR000073">
    <property type="entry name" value="AB_hydrolase_1"/>
</dbReference>
<dbReference type="RefSeq" id="WP_266281420.1">
    <property type="nucleotide sequence ID" value="NZ_JAPKNF010000001.1"/>
</dbReference>
<feature type="signal peptide" evidence="1">
    <location>
        <begin position="1"/>
        <end position="22"/>
    </location>
</feature>
<organism evidence="3 4">
    <name type="scientific">Kaistia geumhonensis</name>
    <dbReference type="NCBI Taxonomy" id="410839"/>
    <lineage>
        <taxon>Bacteria</taxon>
        <taxon>Pseudomonadati</taxon>
        <taxon>Pseudomonadota</taxon>
        <taxon>Alphaproteobacteria</taxon>
        <taxon>Hyphomicrobiales</taxon>
        <taxon>Kaistiaceae</taxon>
        <taxon>Kaistia</taxon>
    </lineage>
</organism>
<reference evidence="3 4" key="1">
    <citation type="submission" date="2023-07" db="EMBL/GenBank/DDBJ databases">
        <title>Genomic Encyclopedia of Type Strains, Phase IV (KMG-IV): sequencing the most valuable type-strain genomes for metagenomic binning, comparative biology and taxonomic classification.</title>
        <authorList>
            <person name="Goeker M."/>
        </authorList>
    </citation>
    <scope>NUCLEOTIDE SEQUENCE [LARGE SCALE GENOMIC DNA]</scope>
    <source>
        <strain evidence="3 4">B1-1</strain>
    </source>
</reference>
<feature type="chain" id="PRO_5047139362" evidence="1">
    <location>
        <begin position="23"/>
        <end position="279"/>
    </location>
</feature>
<feature type="domain" description="AB hydrolase-1" evidence="2">
    <location>
        <begin position="66"/>
        <end position="172"/>
    </location>
</feature>
<comment type="caution">
    <text evidence="3">The sequence shown here is derived from an EMBL/GenBank/DDBJ whole genome shotgun (WGS) entry which is preliminary data.</text>
</comment>
<dbReference type="Pfam" id="PF00561">
    <property type="entry name" value="Abhydrolase_1"/>
    <property type="match status" value="1"/>
</dbReference>
<dbReference type="Proteomes" id="UP001223743">
    <property type="component" value="Unassembled WGS sequence"/>
</dbReference>
<keyword evidence="4" id="KW-1185">Reference proteome</keyword>
<dbReference type="PANTHER" id="PTHR43798:SF33">
    <property type="entry name" value="HYDROLASE, PUTATIVE (AFU_ORTHOLOGUE AFUA_2G14860)-RELATED"/>
    <property type="match status" value="1"/>
</dbReference>
<evidence type="ECO:0000259" key="2">
    <source>
        <dbReference type="Pfam" id="PF00561"/>
    </source>
</evidence>
<sequence>MRPVRALLVPLVAMALCTVPMAELGYVGAMPAAPQSLLPHPDHAGFANVNGVRIWYGIYNPKGRDTVILLHGGLGSSVDWRYQIPVLRPDHRVVVVDSRGQGRSTRSGQAISYDLMMADVIALMDHLKIRKAAFAGWSDGGIIGLDIAIHHPDRITRLFTYGANFNPDGLIPSSAPTLLSEIKVDVASLVDDHEATVRDVTAMWNEEPDFTPEQLGSIRVPTMIADGALEEAIKPEHTRELARLIPGAELAILPDVGHSGLLEDPAAFNRLLTGFLDGS</sequence>
<keyword evidence="1" id="KW-0732">Signal</keyword>
<dbReference type="EMBL" id="JAUSWJ010000001">
    <property type="protein sequence ID" value="MDQ0515103.1"/>
    <property type="molecule type" value="Genomic_DNA"/>
</dbReference>
<dbReference type="InterPro" id="IPR029058">
    <property type="entry name" value="AB_hydrolase_fold"/>
</dbReference>
<name>A0ABU0M2D4_9HYPH</name>
<dbReference type="PRINTS" id="PR00111">
    <property type="entry name" value="ABHYDROLASE"/>
</dbReference>
<protein>
    <submittedName>
        <fullName evidence="3">Pimeloyl-ACP methyl ester carboxylesterase</fullName>
    </submittedName>
</protein>
<dbReference type="SUPFAM" id="SSF53474">
    <property type="entry name" value="alpha/beta-Hydrolases"/>
    <property type="match status" value="1"/>
</dbReference>
<evidence type="ECO:0000313" key="3">
    <source>
        <dbReference type="EMBL" id="MDQ0515103.1"/>
    </source>
</evidence>
<accession>A0ABU0M2D4</accession>
<proteinExistence type="predicted"/>
<gene>
    <name evidence="3" type="ORF">QO015_000716</name>
</gene>
<dbReference type="Gene3D" id="3.40.50.1820">
    <property type="entry name" value="alpha/beta hydrolase"/>
    <property type="match status" value="1"/>
</dbReference>
<evidence type="ECO:0000313" key="4">
    <source>
        <dbReference type="Proteomes" id="UP001223743"/>
    </source>
</evidence>